<accession>A0A168PWB8</accession>
<feature type="non-terminal residue" evidence="1">
    <location>
        <position position="99"/>
    </location>
</feature>
<organism evidence="1 2">
    <name type="scientific">Mucor lusitanicus CBS 277.49</name>
    <dbReference type="NCBI Taxonomy" id="747725"/>
    <lineage>
        <taxon>Eukaryota</taxon>
        <taxon>Fungi</taxon>
        <taxon>Fungi incertae sedis</taxon>
        <taxon>Mucoromycota</taxon>
        <taxon>Mucoromycotina</taxon>
        <taxon>Mucoromycetes</taxon>
        <taxon>Mucorales</taxon>
        <taxon>Mucorineae</taxon>
        <taxon>Mucoraceae</taxon>
        <taxon>Mucor</taxon>
    </lineage>
</organism>
<dbReference type="InterPro" id="IPR001128">
    <property type="entry name" value="Cyt_P450"/>
</dbReference>
<dbReference type="GO" id="GO:0020037">
    <property type="term" value="F:heme binding"/>
    <property type="evidence" value="ECO:0007669"/>
    <property type="project" value="InterPro"/>
</dbReference>
<dbReference type="SUPFAM" id="SSF48264">
    <property type="entry name" value="Cytochrome P450"/>
    <property type="match status" value="1"/>
</dbReference>
<dbReference type="OrthoDB" id="1470350at2759"/>
<dbReference type="InterPro" id="IPR036396">
    <property type="entry name" value="Cyt_P450_sf"/>
</dbReference>
<reference evidence="1 2" key="1">
    <citation type="submission" date="2015-06" db="EMBL/GenBank/DDBJ databases">
        <title>Expansion of signal transduction pathways in fungi by whole-genome duplication.</title>
        <authorList>
            <consortium name="DOE Joint Genome Institute"/>
            <person name="Corrochano L.M."/>
            <person name="Kuo A."/>
            <person name="Marcet-Houben M."/>
            <person name="Polaino S."/>
            <person name="Salamov A."/>
            <person name="Villalobos J.M."/>
            <person name="Alvarez M.I."/>
            <person name="Avalos J."/>
            <person name="Benito E.P."/>
            <person name="Benoit I."/>
            <person name="Burger G."/>
            <person name="Camino L.P."/>
            <person name="Canovas D."/>
            <person name="Cerda-Olmedo E."/>
            <person name="Cheng J.-F."/>
            <person name="Dominguez A."/>
            <person name="Elias M."/>
            <person name="Eslava A.P."/>
            <person name="Glaser F."/>
            <person name="Grimwood J."/>
            <person name="Gutierrez G."/>
            <person name="Heitman J."/>
            <person name="Henrissat B."/>
            <person name="Iturriaga E.A."/>
            <person name="Lang B.F."/>
            <person name="Lavin J.L."/>
            <person name="Lee S."/>
            <person name="Li W."/>
            <person name="Lindquist E."/>
            <person name="Lopez-Garcia S."/>
            <person name="Luque E.M."/>
            <person name="Marcos A.T."/>
            <person name="Martin J."/>
            <person name="Mccluskey K."/>
            <person name="Medina H.R."/>
            <person name="Miralles-Duran A."/>
            <person name="Miyazaki A."/>
            <person name="Munoz-Torres E."/>
            <person name="Oguiza J.A."/>
            <person name="Ohm R."/>
            <person name="Olmedo M."/>
            <person name="Orejas M."/>
            <person name="Ortiz-Castellanos L."/>
            <person name="Pisabarro A.G."/>
            <person name="Rodriguez-Romero J."/>
            <person name="Ruiz-Herrera J."/>
            <person name="Ruiz-Vazquez R."/>
            <person name="Sanz C."/>
            <person name="Schackwitz W."/>
            <person name="Schmutz J."/>
            <person name="Shahriari M."/>
            <person name="Shelest E."/>
            <person name="Silva-Franco F."/>
            <person name="Soanes D."/>
            <person name="Syed K."/>
            <person name="Tagua V.G."/>
            <person name="Talbot N.J."/>
            <person name="Thon M."/>
            <person name="De Vries R.P."/>
            <person name="Wiebenga A."/>
            <person name="Yadav J.S."/>
            <person name="Braun E.L."/>
            <person name="Baker S."/>
            <person name="Garre V."/>
            <person name="Horwitz B."/>
            <person name="Torres-Martinez S."/>
            <person name="Idnurm A."/>
            <person name="Herrera-Estrella A."/>
            <person name="Gabaldon T."/>
            <person name="Grigoriev I.V."/>
        </authorList>
    </citation>
    <scope>NUCLEOTIDE SEQUENCE [LARGE SCALE GENOMIC DNA]</scope>
    <source>
        <strain evidence="1 2">CBS 277.49</strain>
    </source>
</reference>
<dbReference type="Pfam" id="PF00067">
    <property type="entry name" value="p450"/>
    <property type="match status" value="1"/>
</dbReference>
<keyword evidence="2" id="KW-1185">Reference proteome</keyword>
<dbReference type="GO" id="GO:0004497">
    <property type="term" value="F:monooxygenase activity"/>
    <property type="evidence" value="ECO:0007669"/>
    <property type="project" value="InterPro"/>
</dbReference>
<dbReference type="STRING" id="747725.A0A168PWB8"/>
<protein>
    <recommendedName>
        <fullName evidence="3">Cytochrome P450</fullName>
    </recommendedName>
</protein>
<evidence type="ECO:0008006" key="3">
    <source>
        <dbReference type="Google" id="ProtNLM"/>
    </source>
</evidence>
<evidence type="ECO:0000313" key="1">
    <source>
        <dbReference type="EMBL" id="OAD08328.1"/>
    </source>
</evidence>
<dbReference type="AlphaFoldDB" id="A0A168PWB8"/>
<gene>
    <name evidence="1" type="ORF">MUCCIDRAFT_124347</name>
</gene>
<dbReference type="GO" id="GO:0016705">
    <property type="term" value="F:oxidoreductase activity, acting on paired donors, with incorporation or reduction of molecular oxygen"/>
    <property type="evidence" value="ECO:0007669"/>
    <property type="project" value="InterPro"/>
</dbReference>
<evidence type="ECO:0000313" key="2">
    <source>
        <dbReference type="Proteomes" id="UP000077051"/>
    </source>
</evidence>
<dbReference type="EMBL" id="AMYB01000001">
    <property type="protein sequence ID" value="OAD08328.1"/>
    <property type="molecule type" value="Genomic_DNA"/>
</dbReference>
<dbReference type="GO" id="GO:0005506">
    <property type="term" value="F:iron ion binding"/>
    <property type="evidence" value="ECO:0007669"/>
    <property type="project" value="InterPro"/>
</dbReference>
<dbReference type="VEuPathDB" id="FungiDB:MUCCIDRAFT_124347"/>
<dbReference type="Gene3D" id="1.10.630.10">
    <property type="entry name" value="Cytochrome P450"/>
    <property type="match status" value="1"/>
</dbReference>
<feature type="non-terminal residue" evidence="1">
    <location>
        <position position="1"/>
    </location>
</feature>
<comment type="caution">
    <text evidence="1">The sequence shown here is derived from an EMBL/GenBank/DDBJ whole genome shotgun (WGS) entry which is preliminary data.</text>
</comment>
<sequence length="99" mass="11376">WANIYGGIFTYHGPWNIPRVAVTDDVLLKQILTSNEYDYIKTPEASAFLRRFLGDGLLTAEGQTHRHQRKMLNPAFSVNAIRSILPLMAKPGHRLRNEW</sequence>
<proteinExistence type="predicted"/>
<name>A0A168PWB8_MUCCL</name>
<dbReference type="Proteomes" id="UP000077051">
    <property type="component" value="Unassembled WGS sequence"/>
</dbReference>